<proteinExistence type="inferred from homology"/>
<dbReference type="Gene3D" id="2.60.40.2310">
    <property type="match status" value="2"/>
</dbReference>
<evidence type="ECO:0000259" key="4">
    <source>
        <dbReference type="Pfam" id="PF17766"/>
    </source>
</evidence>
<dbReference type="AlphaFoldDB" id="A0A7N2N1K2"/>
<dbReference type="Gramene" id="QL12p016678:mrna">
    <property type="protein sequence ID" value="QL12p016678:mrna"/>
    <property type="gene ID" value="QL12p016678"/>
</dbReference>
<evidence type="ECO:0000313" key="5">
    <source>
        <dbReference type="EnsemblPlants" id="QL12p016678:mrna"/>
    </source>
</evidence>
<dbReference type="OMA" id="NEREFAC"/>
<accession>A0A7N2N1K2</accession>
<organism evidence="5 6">
    <name type="scientific">Quercus lobata</name>
    <name type="common">Valley oak</name>
    <dbReference type="NCBI Taxonomy" id="97700"/>
    <lineage>
        <taxon>Eukaryota</taxon>
        <taxon>Viridiplantae</taxon>
        <taxon>Streptophyta</taxon>
        <taxon>Embryophyta</taxon>
        <taxon>Tracheophyta</taxon>
        <taxon>Spermatophyta</taxon>
        <taxon>Magnoliopsida</taxon>
        <taxon>eudicotyledons</taxon>
        <taxon>Gunneridae</taxon>
        <taxon>Pentapetalae</taxon>
        <taxon>rosids</taxon>
        <taxon>fabids</taxon>
        <taxon>Fagales</taxon>
        <taxon>Fagaceae</taxon>
        <taxon>Quercus</taxon>
    </lineage>
</organism>
<dbReference type="GO" id="GO:0005576">
    <property type="term" value="C:extracellular region"/>
    <property type="evidence" value="ECO:0007669"/>
    <property type="project" value="UniProtKB-SubCell"/>
</dbReference>
<dbReference type="Proteomes" id="UP000594261">
    <property type="component" value="Chromosome 12"/>
</dbReference>
<comment type="similarity">
    <text evidence="2">Belongs to the peptidase S8 family.</text>
</comment>
<keyword evidence="6" id="KW-1185">Reference proteome</keyword>
<dbReference type="InterPro" id="IPR036852">
    <property type="entry name" value="Peptidase_S8/S53_dom_sf"/>
</dbReference>
<sequence>MDPKKHEDLEFAYGSGHNNPLQAVDPGLVYDAYEADYTDFLCMQGYNTTSLRLIIGDNSSFCNTSKSGRAWNLYCPSFSVAVEDGHQIKAVFTGTVTNVGPPNSTYTLSTYMPASIIVTVEPSVLSFSTIGENKSFTVQVYGPMIAQQPIISGAIMWKYRDYMVRSPLVVYTNLPAMEDDHRIKVVFNRTFANVGSPNSTDTLSMHMPTSIAVTIKPPFSSFSVLGEKKSFTVKDYGPNITQQPIISGTILWSVLRRFTHLSLVLYTLPSPCLRF</sequence>
<dbReference type="GO" id="GO:0006508">
    <property type="term" value="P:proteolysis"/>
    <property type="evidence" value="ECO:0007669"/>
    <property type="project" value="InterPro"/>
</dbReference>
<evidence type="ECO:0000313" key="6">
    <source>
        <dbReference type="Proteomes" id="UP000594261"/>
    </source>
</evidence>
<evidence type="ECO:0000256" key="2">
    <source>
        <dbReference type="ARBA" id="ARBA00011073"/>
    </source>
</evidence>
<dbReference type="InterPro" id="IPR041469">
    <property type="entry name" value="Subtilisin-like_FN3"/>
</dbReference>
<reference evidence="5" key="2">
    <citation type="submission" date="2021-01" db="UniProtKB">
        <authorList>
            <consortium name="EnsemblPlants"/>
        </authorList>
    </citation>
    <scope>IDENTIFICATION</scope>
</reference>
<keyword evidence="3" id="KW-0732">Signal</keyword>
<dbReference type="InParanoid" id="A0A7N2N1K2"/>
<dbReference type="EnsemblPlants" id="QL12p016678:mrna">
    <property type="protein sequence ID" value="QL12p016678:mrna"/>
    <property type="gene ID" value="QL12p016678"/>
</dbReference>
<feature type="domain" description="Subtilisin-like protease fibronectin type-III" evidence="4">
    <location>
        <begin position="73"/>
        <end position="170"/>
    </location>
</feature>
<dbReference type="EMBL" id="LRBV02000012">
    <property type="status" value="NOT_ANNOTATED_CDS"/>
    <property type="molecule type" value="Genomic_DNA"/>
</dbReference>
<dbReference type="GO" id="GO:0004252">
    <property type="term" value="F:serine-type endopeptidase activity"/>
    <property type="evidence" value="ECO:0007669"/>
    <property type="project" value="InterPro"/>
</dbReference>
<reference evidence="5 6" key="1">
    <citation type="journal article" date="2016" name="G3 (Bethesda)">
        <title>First Draft Assembly and Annotation of the Genome of a California Endemic Oak Quercus lobata Nee (Fagaceae).</title>
        <authorList>
            <person name="Sork V.L."/>
            <person name="Fitz-Gibbon S.T."/>
            <person name="Puiu D."/>
            <person name="Crepeau M."/>
            <person name="Gugger P.F."/>
            <person name="Sherman R."/>
            <person name="Stevens K."/>
            <person name="Langley C.H."/>
            <person name="Pellegrini M."/>
            <person name="Salzberg S.L."/>
        </authorList>
    </citation>
    <scope>NUCLEOTIDE SEQUENCE [LARGE SCALE GENOMIC DNA]</scope>
    <source>
        <strain evidence="5 6">cv. SW786</strain>
    </source>
</reference>
<dbReference type="Pfam" id="PF17766">
    <property type="entry name" value="fn3_6"/>
    <property type="match status" value="2"/>
</dbReference>
<evidence type="ECO:0000256" key="3">
    <source>
        <dbReference type="ARBA" id="ARBA00022729"/>
    </source>
</evidence>
<dbReference type="PANTHER" id="PTHR10795">
    <property type="entry name" value="PROPROTEIN CONVERTASE SUBTILISIN/KEXIN"/>
    <property type="match status" value="1"/>
</dbReference>
<evidence type="ECO:0000256" key="1">
    <source>
        <dbReference type="ARBA" id="ARBA00004613"/>
    </source>
</evidence>
<dbReference type="InterPro" id="IPR045051">
    <property type="entry name" value="SBT"/>
</dbReference>
<comment type="subcellular location">
    <subcellularLocation>
        <location evidence="1">Secreted</location>
    </subcellularLocation>
</comment>
<name>A0A7N2N1K2_QUELO</name>
<feature type="domain" description="Subtilisin-like protease fibronectin type-III" evidence="4">
    <location>
        <begin position="177"/>
        <end position="253"/>
    </location>
</feature>
<dbReference type="Gene3D" id="3.40.50.200">
    <property type="entry name" value="Peptidase S8/S53 domain"/>
    <property type="match status" value="1"/>
</dbReference>
<protein>
    <recommendedName>
        <fullName evidence="4">Subtilisin-like protease fibronectin type-III domain-containing protein</fullName>
    </recommendedName>
</protein>